<keyword evidence="3" id="KW-1185">Reference proteome</keyword>
<evidence type="ECO:0000313" key="2">
    <source>
        <dbReference type="EMBL" id="OQP52985.1"/>
    </source>
</evidence>
<organism evidence="2 3">
    <name type="scientific">Niastella koreensis</name>
    <dbReference type="NCBI Taxonomy" id="354356"/>
    <lineage>
        <taxon>Bacteria</taxon>
        <taxon>Pseudomonadati</taxon>
        <taxon>Bacteroidota</taxon>
        <taxon>Chitinophagia</taxon>
        <taxon>Chitinophagales</taxon>
        <taxon>Chitinophagaceae</taxon>
        <taxon>Niastella</taxon>
    </lineage>
</organism>
<protein>
    <submittedName>
        <fullName evidence="2">Uncharacterized protein</fullName>
    </submittedName>
</protein>
<accession>A0ABX3P516</accession>
<keyword evidence="1" id="KW-1133">Transmembrane helix</keyword>
<name>A0ABX3P516_9BACT</name>
<sequence length="62" mass="7213">MIKAFNRNTTIEDLVKSRIILTGIGVTFFQLIIIWNKMLWMVYIYSSPSHAANAQNREPGNW</sequence>
<evidence type="ECO:0000256" key="1">
    <source>
        <dbReference type="SAM" id="Phobius"/>
    </source>
</evidence>
<feature type="transmembrane region" description="Helical" evidence="1">
    <location>
        <begin position="20"/>
        <end position="43"/>
    </location>
</feature>
<reference evidence="2 3" key="1">
    <citation type="submission" date="2016-04" db="EMBL/GenBank/DDBJ databases">
        <authorList>
            <person name="Chen L."/>
            <person name="Zhuang W."/>
            <person name="Wang G."/>
        </authorList>
    </citation>
    <scope>NUCLEOTIDE SEQUENCE [LARGE SCALE GENOMIC DNA]</scope>
    <source>
        <strain evidence="3">GR20</strain>
    </source>
</reference>
<gene>
    <name evidence="2" type="ORF">A4D02_21525</name>
</gene>
<dbReference type="Proteomes" id="UP000192277">
    <property type="component" value="Unassembled WGS sequence"/>
</dbReference>
<keyword evidence="1" id="KW-0812">Transmembrane</keyword>
<evidence type="ECO:0000313" key="3">
    <source>
        <dbReference type="Proteomes" id="UP000192277"/>
    </source>
</evidence>
<keyword evidence="1" id="KW-0472">Membrane</keyword>
<comment type="caution">
    <text evidence="2">The sequence shown here is derived from an EMBL/GenBank/DDBJ whole genome shotgun (WGS) entry which is preliminary data.</text>
</comment>
<dbReference type="EMBL" id="LWBO01000003">
    <property type="protein sequence ID" value="OQP52985.1"/>
    <property type="molecule type" value="Genomic_DNA"/>
</dbReference>
<proteinExistence type="predicted"/>